<dbReference type="UniPathway" id="UPA00275">
    <property type="reaction ID" value="UER00401"/>
</dbReference>
<keyword evidence="10 14" id="KW-0560">Oxidoreductase</keyword>
<evidence type="ECO:0000256" key="5">
    <source>
        <dbReference type="ARBA" id="ARBA00007417"/>
    </source>
</evidence>
<feature type="binding site" evidence="16">
    <location>
        <position position="206"/>
    </location>
    <ligand>
        <name>substrate</name>
    </ligand>
</feature>
<evidence type="ECO:0000256" key="12">
    <source>
        <dbReference type="ARBA" id="ARBA00049861"/>
    </source>
</evidence>
<dbReference type="InterPro" id="IPR024072">
    <property type="entry name" value="DHFR-like_dom_sf"/>
</dbReference>
<dbReference type="EC" id="1.1.1.193" evidence="14"/>
<dbReference type="GO" id="GO:0008270">
    <property type="term" value="F:zinc ion binding"/>
    <property type="evidence" value="ECO:0007669"/>
    <property type="project" value="InterPro"/>
</dbReference>
<feature type="binding site" evidence="17">
    <location>
        <position position="91"/>
    </location>
    <ligand>
        <name>Zn(2+)</name>
        <dbReference type="ChEBI" id="CHEBI:29105"/>
        <note>catalytic</note>
    </ligand>
</feature>
<evidence type="ECO:0000256" key="17">
    <source>
        <dbReference type="PIRSR" id="PIRSR006769-3"/>
    </source>
</evidence>
<dbReference type="InterPro" id="IPR016193">
    <property type="entry name" value="Cytidine_deaminase-like"/>
</dbReference>
<dbReference type="SUPFAM" id="SSF53597">
    <property type="entry name" value="Dihydrofolate reductase-like"/>
    <property type="match status" value="1"/>
</dbReference>
<dbReference type="GO" id="GO:0009231">
    <property type="term" value="P:riboflavin biosynthetic process"/>
    <property type="evidence" value="ECO:0007669"/>
    <property type="project" value="UniProtKB-UniPathway"/>
</dbReference>
<evidence type="ECO:0000259" key="18">
    <source>
        <dbReference type="PROSITE" id="PS51747"/>
    </source>
</evidence>
<keyword evidence="20" id="KW-1185">Reference proteome</keyword>
<keyword evidence="6 14" id="KW-0686">Riboflavin biosynthesis</keyword>
<keyword evidence="11" id="KW-0511">Multifunctional enzyme</keyword>
<name>H5UUZ6_9MICO</name>
<dbReference type="PANTHER" id="PTHR38011:SF7">
    <property type="entry name" value="2,5-DIAMINO-6-RIBOSYLAMINO-4(3H)-PYRIMIDINONE 5'-PHOSPHATE REDUCTASE"/>
    <property type="match status" value="1"/>
</dbReference>
<feature type="binding site" evidence="16">
    <location>
        <position position="160"/>
    </location>
    <ligand>
        <name>NADP(+)</name>
        <dbReference type="ChEBI" id="CHEBI:58349"/>
    </ligand>
</feature>
<evidence type="ECO:0000256" key="11">
    <source>
        <dbReference type="ARBA" id="ARBA00023268"/>
    </source>
</evidence>
<comment type="similarity">
    <text evidence="5 14">In the C-terminal section; belongs to the HTP reductase family.</text>
</comment>
<dbReference type="Pfam" id="PF01872">
    <property type="entry name" value="RibD_C"/>
    <property type="match status" value="1"/>
</dbReference>
<dbReference type="InterPro" id="IPR016192">
    <property type="entry name" value="APOBEC/CMP_deaminase_Zn-bd"/>
</dbReference>
<dbReference type="NCBIfam" id="TIGR00326">
    <property type="entry name" value="eubact_ribD"/>
    <property type="match status" value="1"/>
</dbReference>
<comment type="catalytic activity">
    <reaction evidence="13 14">
        <text>2,5-diamino-6-hydroxy-4-(5-phosphoribosylamino)-pyrimidine + H2O + H(+) = 5-amino-6-(5-phospho-D-ribosylamino)uracil + NH4(+)</text>
        <dbReference type="Rhea" id="RHEA:21868"/>
        <dbReference type="ChEBI" id="CHEBI:15377"/>
        <dbReference type="ChEBI" id="CHEBI:15378"/>
        <dbReference type="ChEBI" id="CHEBI:28938"/>
        <dbReference type="ChEBI" id="CHEBI:58453"/>
        <dbReference type="ChEBI" id="CHEBI:58614"/>
        <dbReference type="EC" id="3.5.4.26"/>
    </reaction>
</comment>
<dbReference type="EC" id="3.5.4.26" evidence="14"/>
<accession>H5UUZ6</accession>
<evidence type="ECO:0000313" key="19">
    <source>
        <dbReference type="EMBL" id="GAB49554.1"/>
    </source>
</evidence>
<comment type="cofactor">
    <cofactor evidence="14 17">
        <name>Zn(2+)</name>
        <dbReference type="ChEBI" id="CHEBI:29105"/>
    </cofactor>
    <text evidence="14 17">Binds 1 zinc ion.</text>
</comment>
<dbReference type="STRING" id="1089455.MOPEL_130_01610"/>
<feature type="binding site" evidence="16">
    <location>
        <position position="190"/>
    </location>
    <ligand>
        <name>substrate</name>
    </ligand>
</feature>
<dbReference type="OrthoDB" id="9800865at2"/>
<evidence type="ECO:0000256" key="13">
    <source>
        <dbReference type="ARBA" id="ARBA00049886"/>
    </source>
</evidence>
<feature type="binding site" evidence="17">
    <location>
        <position position="82"/>
    </location>
    <ligand>
        <name>Zn(2+)</name>
        <dbReference type="ChEBI" id="CHEBI:29105"/>
        <note>catalytic</note>
    </ligand>
</feature>
<dbReference type="CDD" id="cd01284">
    <property type="entry name" value="Riboflavin_deaminase-reductase"/>
    <property type="match status" value="1"/>
</dbReference>
<protein>
    <recommendedName>
        <fullName evidence="14">Riboflavin biosynthesis protein RibD</fullName>
    </recommendedName>
    <domain>
        <recommendedName>
            <fullName evidence="14">Diaminohydroxyphosphoribosylaminopyrimidine deaminase</fullName>
            <shortName evidence="14">DRAP deaminase</shortName>
            <ecNumber evidence="14">3.5.4.26</ecNumber>
        </recommendedName>
        <alternativeName>
            <fullName evidence="14">Riboflavin-specific deaminase</fullName>
        </alternativeName>
    </domain>
    <domain>
        <recommendedName>
            <fullName evidence="14">5-amino-6-(5-phosphoribosylamino)uracil reductase</fullName>
            <ecNumber evidence="14">1.1.1.193</ecNumber>
        </recommendedName>
        <alternativeName>
            <fullName evidence="14">HTP reductase</fullName>
        </alternativeName>
    </domain>
</protein>
<comment type="catalytic activity">
    <reaction evidence="12 14">
        <text>5-amino-6-(5-phospho-D-ribitylamino)uracil + NADP(+) = 5-amino-6-(5-phospho-D-ribosylamino)uracil + NADPH + H(+)</text>
        <dbReference type="Rhea" id="RHEA:17845"/>
        <dbReference type="ChEBI" id="CHEBI:15378"/>
        <dbReference type="ChEBI" id="CHEBI:57783"/>
        <dbReference type="ChEBI" id="CHEBI:58349"/>
        <dbReference type="ChEBI" id="CHEBI:58421"/>
        <dbReference type="ChEBI" id="CHEBI:58453"/>
        <dbReference type="EC" id="1.1.1.193"/>
    </reaction>
</comment>
<evidence type="ECO:0000256" key="7">
    <source>
        <dbReference type="ARBA" id="ARBA00022723"/>
    </source>
</evidence>
<feature type="binding site" evidence="16">
    <location>
        <position position="210"/>
    </location>
    <ligand>
        <name>substrate</name>
    </ligand>
</feature>
<keyword evidence="14" id="KW-0378">Hydrolase</keyword>
<dbReference type="PROSITE" id="PS51747">
    <property type="entry name" value="CYT_DCMP_DEAMINASES_2"/>
    <property type="match status" value="1"/>
</dbReference>
<gene>
    <name evidence="19" type="primary">ribD</name>
    <name evidence="19" type="ORF">MOPEL_130_01610</name>
</gene>
<dbReference type="PIRSF" id="PIRSF006769">
    <property type="entry name" value="RibD"/>
    <property type="match status" value="1"/>
</dbReference>
<evidence type="ECO:0000256" key="6">
    <source>
        <dbReference type="ARBA" id="ARBA00022619"/>
    </source>
</evidence>
<dbReference type="InterPro" id="IPR004794">
    <property type="entry name" value="Eubact_RibD"/>
</dbReference>
<evidence type="ECO:0000256" key="3">
    <source>
        <dbReference type="ARBA" id="ARBA00004910"/>
    </source>
</evidence>
<feature type="binding site" evidence="16">
    <location>
        <position position="176"/>
    </location>
    <ligand>
        <name>NADP(+)</name>
        <dbReference type="ChEBI" id="CHEBI:58349"/>
    </ligand>
</feature>
<comment type="similarity">
    <text evidence="4 14">In the N-terminal section; belongs to the cytidine and deoxycytidylate deaminase family.</text>
</comment>
<dbReference type="SUPFAM" id="SSF53927">
    <property type="entry name" value="Cytidine deaminase-like"/>
    <property type="match status" value="1"/>
</dbReference>
<dbReference type="InterPro" id="IPR002734">
    <property type="entry name" value="RibDG_C"/>
</dbReference>
<sequence>MGIATTRDTDETYLRRALDLAARGPLGDPNPRVGAVILDADGTVVGEGWHHGAGTPHAEAEALRAAGDAARGGTCYVTLEPCDHEGRTPACSQALLAAGIARVVVAGTDPHPVAGGGLARLRAAGVDVAHGVLVEAAEALNREWLHAVRTGRPFVTWKVASTLDGRIAAVDGTSRWITGPAARRDVHEIRARVGAVLVGTGTAIADDPALTVRDADGEDAARQPLRVVMGERSTALPADARLRDGAATTLLLPTRDPAVALAALTERGVRHVLLEGGGHLAAAFLREGFVDEVVAYLAPALLGAGTPCLADLGITTIGDAARLRVTDVRLVGDDVRLTATLERS</sequence>
<comment type="pathway">
    <text evidence="2 14">Cofactor biosynthesis; riboflavin biosynthesis; 5-amino-6-(D-ribitylamino)uracil from GTP: step 2/4.</text>
</comment>
<proteinExistence type="inferred from homology"/>
<feature type="binding site" evidence="16">
    <location>
        <position position="275"/>
    </location>
    <ligand>
        <name>substrate</name>
    </ligand>
</feature>
<dbReference type="PANTHER" id="PTHR38011">
    <property type="entry name" value="DIHYDROFOLATE REDUCTASE FAMILY PROTEIN (AFU_ORTHOLOGUE AFUA_8G06820)"/>
    <property type="match status" value="1"/>
</dbReference>
<dbReference type="Pfam" id="PF00383">
    <property type="entry name" value="dCMP_cyt_deam_1"/>
    <property type="match status" value="1"/>
</dbReference>
<keyword evidence="7 14" id="KW-0479">Metal-binding</keyword>
<dbReference type="Gene3D" id="3.40.140.10">
    <property type="entry name" value="Cytidine Deaminase, domain 2"/>
    <property type="match status" value="1"/>
</dbReference>
<dbReference type="eggNOG" id="COG1985">
    <property type="taxonomic scope" value="Bacteria"/>
</dbReference>
<feature type="active site" description="Proton donor" evidence="15">
    <location>
        <position position="59"/>
    </location>
</feature>
<evidence type="ECO:0000256" key="16">
    <source>
        <dbReference type="PIRSR" id="PIRSR006769-2"/>
    </source>
</evidence>
<feature type="binding site" evidence="17">
    <location>
        <position position="57"/>
    </location>
    <ligand>
        <name>Zn(2+)</name>
        <dbReference type="ChEBI" id="CHEBI:29105"/>
        <note>catalytic</note>
    </ligand>
</feature>
<comment type="pathway">
    <text evidence="3 14">Cofactor biosynthesis; riboflavin biosynthesis; 5-amino-6-(D-ribitylamino)uracil from GTP: step 3/4.</text>
</comment>
<feature type="binding site" evidence="16">
    <location>
        <position position="213"/>
    </location>
    <ligand>
        <name>substrate</name>
    </ligand>
</feature>
<evidence type="ECO:0000256" key="14">
    <source>
        <dbReference type="PIRNR" id="PIRNR006769"/>
    </source>
</evidence>
<reference evidence="19 20" key="1">
    <citation type="submission" date="2012-02" db="EMBL/GenBank/DDBJ databases">
        <title>Whole genome shotgun sequence of Mobilicoccus pelagius NBRC 104925.</title>
        <authorList>
            <person name="Yoshida Y."/>
            <person name="Hosoyama A."/>
            <person name="Tsuchikane K."/>
            <person name="Katsumata H."/>
            <person name="Yamazaki S."/>
            <person name="Fujita N."/>
        </authorList>
    </citation>
    <scope>NUCLEOTIDE SEQUENCE [LARGE SCALE GENOMIC DNA]</scope>
    <source>
        <strain evidence="19 20">NBRC 104925</strain>
    </source>
</reference>
<dbReference type="RefSeq" id="WP_009483397.1">
    <property type="nucleotide sequence ID" value="NZ_BAFE01000089.1"/>
</dbReference>
<feature type="binding site" evidence="16">
    <location>
        <begin position="277"/>
        <end position="283"/>
    </location>
    <ligand>
        <name>NADP(+)</name>
        <dbReference type="ChEBI" id="CHEBI:58349"/>
    </ligand>
</feature>
<evidence type="ECO:0000256" key="4">
    <source>
        <dbReference type="ARBA" id="ARBA00005259"/>
    </source>
</evidence>
<organism evidence="19 20">
    <name type="scientific">Mobilicoccus pelagius NBRC 104925</name>
    <dbReference type="NCBI Taxonomy" id="1089455"/>
    <lineage>
        <taxon>Bacteria</taxon>
        <taxon>Bacillati</taxon>
        <taxon>Actinomycetota</taxon>
        <taxon>Actinomycetes</taxon>
        <taxon>Micrococcales</taxon>
        <taxon>Dermatophilaceae</taxon>
        <taxon>Mobilicoccus</taxon>
    </lineage>
</organism>
<feature type="binding site" evidence="16">
    <location>
        <position position="202"/>
    </location>
    <ligand>
        <name>NADP(+)</name>
        <dbReference type="ChEBI" id="CHEBI:58349"/>
    </ligand>
</feature>
<dbReference type="InterPro" id="IPR002125">
    <property type="entry name" value="CMP_dCMP_dom"/>
</dbReference>
<evidence type="ECO:0000313" key="20">
    <source>
        <dbReference type="Proteomes" id="UP000004367"/>
    </source>
</evidence>
<feature type="binding site" evidence="16">
    <location>
        <position position="174"/>
    </location>
    <ligand>
        <name>substrate</name>
    </ligand>
</feature>
<evidence type="ECO:0000256" key="1">
    <source>
        <dbReference type="ARBA" id="ARBA00002151"/>
    </source>
</evidence>
<evidence type="ECO:0000256" key="15">
    <source>
        <dbReference type="PIRSR" id="PIRSR006769-1"/>
    </source>
</evidence>
<dbReference type="EMBL" id="BAFE01000089">
    <property type="protein sequence ID" value="GAB49554.1"/>
    <property type="molecule type" value="Genomic_DNA"/>
</dbReference>
<keyword evidence="9 14" id="KW-0521">NADP</keyword>
<dbReference type="AlphaFoldDB" id="H5UUZ6"/>
<evidence type="ECO:0000256" key="10">
    <source>
        <dbReference type="ARBA" id="ARBA00023002"/>
    </source>
</evidence>
<dbReference type="GO" id="GO:0008835">
    <property type="term" value="F:diaminohydroxyphosphoribosylaminopyrimidine deaminase activity"/>
    <property type="evidence" value="ECO:0007669"/>
    <property type="project" value="UniProtKB-EC"/>
</dbReference>
<evidence type="ECO:0000256" key="8">
    <source>
        <dbReference type="ARBA" id="ARBA00022833"/>
    </source>
</evidence>
<dbReference type="Proteomes" id="UP000004367">
    <property type="component" value="Unassembled WGS sequence"/>
</dbReference>
<feature type="domain" description="CMP/dCMP-type deaminase" evidence="18">
    <location>
        <begin position="8"/>
        <end position="121"/>
    </location>
</feature>
<comment type="function">
    <text evidence="1 14">Converts 2,5-diamino-6-(ribosylamino)-4(3h)-pyrimidinone 5'-phosphate into 5-amino-6-(ribosylamino)-2,4(1h,3h)-pyrimidinedione 5'-phosphate.</text>
</comment>
<keyword evidence="8 14" id="KW-0862">Zinc</keyword>
<dbReference type="InterPro" id="IPR050765">
    <property type="entry name" value="Riboflavin_Biosynth_HTPR"/>
</dbReference>
<dbReference type="GO" id="GO:0008703">
    <property type="term" value="F:5-amino-6-(5-phosphoribosylamino)uracil reductase activity"/>
    <property type="evidence" value="ECO:0007669"/>
    <property type="project" value="UniProtKB-EC"/>
</dbReference>
<dbReference type="Gene3D" id="3.40.430.10">
    <property type="entry name" value="Dihydrofolate Reductase, subunit A"/>
    <property type="match status" value="2"/>
</dbReference>
<evidence type="ECO:0000256" key="2">
    <source>
        <dbReference type="ARBA" id="ARBA00004882"/>
    </source>
</evidence>
<evidence type="ECO:0000256" key="9">
    <source>
        <dbReference type="ARBA" id="ARBA00022857"/>
    </source>
</evidence>
<dbReference type="PROSITE" id="PS00903">
    <property type="entry name" value="CYT_DCMP_DEAMINASES_1"/>
    <property type="match status" value="1"/>
</dbReference>
<dbReference type="eggNOG" id="COG0117">
    <property type="taxonomic scope" value="Bacteria"/>
</dbReference>
<comment type="caution">
    <text evidence="19">The sequence shown here is derived from an EMBL/GenBank/DDBJ whole genome shotgun (WGS) entry which is preliminary data.</text>
</comment>